<feature type="region of interest" description="Disordered" evidence="1">
    <location>
        <begin position="474"/>
        <end position="497"/>
    </location>
</feature>
<proteinExistence type="predicted"/>
<gene>
    <name evidence="2" type="ORF">HMPREF1541_00323</name>
</gene>
<protein>
    <submittedName>
        <fullName evidence="2">Uncharacterized protein</fullName>
    </submittedName>
</protein>
<dbReference type="HOGENOM" id="CLU_018143_3_0_1"/>
<dbReference type="AlphaFoldDB" id="W2SE02"/>
<feature type="region of interest" description="Disordered" evidence="1">
    <location>
        <begin position="323"/>
        <end position="342"/>
    </location>
</feature>
<dbReference type="STRING" id="1220924.W2SE02"/>
<dbReference type="eggNOG" id="ENOG502SNQW">
    <property type="taxonomic scope" value="Eukaryota"/>
</dbReference>
<accession>W2SE02</accession>
<dbReference type="GeneID" id="19967662"/>
<name>W2SE02_CYPE1</name>
<reference evidence="2 3" key="1">
    <citation type="submission" date="2013-03" db="EMBL/GenBank/DDBJ databases">
        <title>The Genome Sequence of Phialophora europaea CBS 101466.</title>
        <authorList>
            <consortium name="The Broad Institute Genomics Platform"/>
            <person name="Cuomo C."/>
            <person name="de Hoog S."/>
            <person name="Gorbushina A."/>
            <person name="Walker B."/>
            <person name="Young S.K."/>
            <person name="Zeng Q."/>
            <person name="Gargeya S."/>
            <person name="Fitzgerald M."/>
            <person name="Haas B."/>
            <person name="Abouelleil A."/>
            <person name="Allen A.W."/>
            <person name="Alvarado L."/>
            <person name="Arachchi H.M."/>
            <person name="Berlin A.M."/>
            <person name="Chapman S.B."/>
            <person name="Gainer-Dewar J."/>
            <person name="Goldberg J."/>
            <person name="Griggs A."/>
            <person name="Gujja S."/>
            <person name="Hansen M."/>
            <person name="Howarth C."/>
            <person name="Imamovic A."/>
            <person name="Ireland A."/>
            <person name="Larimer J."/>
            <person name="McCowan C."/>
            <person name="Murphy C."/>
            <person name="Pearson M."/>
            <person name="Poon T.W."/>
            <person name="Priest M."/>
            <person name="Roberts A."/>
            <person name="Saif S."/>
            <person name="Shea T."/>
            <person name="Sisk P."/>
            <person name="Sykes S."/>
            <person name="Wortman J."/>
            <person name="Nusbaum C."/>
            <person name="Birren B."/>
        </authorList>
    </citation>
    <scope>NUCLEOTIDE SEQUENCE [LARGE SCALE GENOMIC DNA]</scope>
    <source>
        <strain evidence="2 3">CBS 101466</strain>
    </source>
</reference>
<feature type="region of interest" description="Disordered" evidence="1">
    <location>
        <begin position="524"/>
        <end position="555"/>
    </location>
</feature>
<evidence type="ECO:0000256" key="1">
    <source>
        <dbReference type="SAM" id="MobiDB-lite"/>
    </source>
</evidence>
<dbReference type="OrthoDB" id="5417628at2759"/>
<evidence type="ECO:0000313" key="3">
    <source>
        <dbReference type="Proteomes" id="UP000030752"/>
    </source>
</evidence>
<dbReference type="RefSeq" id="XP_008710851.1">
    <property type="nucleotide sequence ID" value="XM_008712629.1"/>
</dbReference>
<dbReference type="VEuPathDB" id="FungiDB:HMPREF1541_00323"/>
<organism evidence="2 3">
    <name type="scientific">Cyphellophora europaea (strain CBS 101466)</name>
    <name type="common">Phialophora europaea</name>
    <dbReference type="NCBI Taxonomy" id="1220924"/>
    <lineage>
        <taxon>Eukaryota</taxon>
        <taxon>Fungi</taxon>
        <taxon>Dikarya</taxon>
        <taxon>Ascomycota</taxon>
        <taxon>Pezizomycotina</taxon>
        <taxon>Eurotiomycetes</taxon>
        <taxon>Chaetothyriomycetidae</taxon>
        <taxon>Chaetothyriales</taxon>
        <taxon>Cyphellophoraceae</taxon>
        <taxon>Cyphellophora</taxon>
    </lineage>
</organism>
<keyword evidence="3" id="KW-1185">Reference proteome</keyword>
<feature type="compositionally biased region" description="Polar residues" evidence="1">
    <location>
        <begin position="529"/>
        <end position="538"/>
    </location>
</feature>
<feature type="region of interest" description="Disordered" evidence="1">
    <location>
        <begin position="222"/>
        <end position="257"/>
    </location>
</feature>
<sequence length="555" mass="60442">MRYQSWDVLLFPGQSRIPIQEFNTACHILCQQAGQLAASKWAPPEDPFVTKYESMTKTPILTCFIASLPVGSSFRVSIHSWARPSASSILKSRKAQDEPIAFQARLYIDGALQSTRVFREGNVWPEVIDGRYHEPDAELAFPVFHPEILQQPRWEPGEKVGRIQLILTEGVLREASDLQASACKITFDGLRDVVAFSFQHAPQDVLEYSGIAWPNARLFETKTQSTRQPGPISTRTVSLTGHEAHAHSPQRSTRSRDDVWARIASKVDQPYRAYAFRSGPSADSRFGTLPAGHSINVHGLSGPNDPFIAPGPESSIGWRSVNRKTSTDESMPDYTSHGTEYSRAETEMSITWPRRDFQKHMDEATVEELIEALSPTKKGQLLYALSPTKSSSSGVQAPVNTPAAADLNLRSSVAEGTPNEGLANAASGHRGIAPAAAPTRWILDEQVNAIDSHKHGTVSTKVASTKVPHMADGVLTARRGRSSSGSSKRKRSCSADAGVRRDVKLNITPPAMIQKLAGNHAIIDEASSDADSPGSTDGVSDEKRKASNHGVSLNV</sequence>
<dbReference type="EMBL" id="KB822711">
    <property type="protein sequence ID" value="ETN46139.1"/>
    <property type="molecule type" value="Genomic_DNA"/>
</dbReference>
<dbReference type="InParanoid" id="W2SE02"/>
<feature type="compositionally biased region" description="Polar residues" evidence="1">
    <location>
        <begin position="222"/>
        <end position="239"/>
    </location>
</feature>
<evidence type="ECO:0000313" key="2">
    <source>
        <dbReference type="EMBL" id="ETN46139.1"/>
    </source>
</evidence>
<dbReference type="Proteomes" id="UP000030752">
    <property type="component" value="Unassembled WGS sequence"/>
</dbReference>